<comment type="subcellular location">
    <subcellularLocation>
        <location evidence="1">Membrane</location>
        <topology evidence="1">Single-pass membrane protein</topology>
    </subcellularLocation>
</comment>
<dbReference type="GO" id="GO:0071944">
    <property type="term" value="C:cell periphery"/>
    <property type="evidence" value="ECO:0007669"/>
    <property type="project" value="UniProtKB-ARBA"/>
</dbReference>
<evidence type="ECO:0000256" key="6">
    <source>
        <dbReference type="SAM" id="Phobius"/>
    </source>
</evidence>
<evidence type="ECO:0000256" key="7">
    <source>
        <dbReference type="SAM" id="SignalP"/>
    </source>
</evidence>
<evidence type="ECO:0000256" key="1">
    <source>
        <dbReference type="ARBA" id="ARBA00004167"/>
    </source>
</evidence>
<evidence type="ECO:0000256" key="4">
    <source>
        <dbReference type="ARBA" id="ARBA00023136"/>
    </source>
</evidence>
<keyword evidence="3 6" id="KW-1133">Transmembrane helix</keyword>
<evidence type="ECO:0000256" key="5">
    <source>
        <dbReference type="SAM" id="MobiDB-lite"/>
    </source>
</evidence>
<gene>
    <name evidence="8" type="ORF">AU210_011035</name>
</gene>
<dbReference type="EMBL" id="MABQ02000007">
    <property type="protein sequence ID" value="PCD31380.1"/>
    <property type="molecule type" value="Genomic_DNA"/>
</dbReference>
<feature type="chain" id="PRO_5013682259" description="Mid2 domain-containing protein" evidence="7">
    <location>
        <begin position="23"/>
        <end position="275"/>
    </location>
</feature>
<dbReference type="STRING" id="327505.A0A2H3GP46"/>
<feature type="region of interest" description="Disordered" evidence="5">
    <location>
        <begin position="229"/>
        <end position="275"/>
    </location>
</feature>
<feature type="region of interest" description="Disordered" evidence="5">
    <location>
        <begin position="156"/>
        <end position="196"/>
    </location>
</feature>
<evidence type="ECO:0000313" key="9">
    <source>
        <dbReference type="Proteomes" id="UP000219602"/>
    </source>
</evidence>
<comment type="caution">
    <text evidence="8">The sequence shown here is derived from an EMBL/GenBank/DDBJ whole genome shotgun (WGS) entry which is preliminary data.</text>
</comment>
<feature type="compositionally biased region" description="Acidic residues" evidence="5">
    <location>
        <begin position="166"/>
        <end position="181"/>
    </location>
</feature>
<keyword evidence="7" id="KW-0732">Signal</keyword>
<dbReference type="Proteomes" id="UP000219602">
    <property type="component" value="Chromosome 9"/>
</dbReference>
<evidence type="ECO:0008006" key="10">
    <source>
        <dbReference type="Google" id="ProtNLM"/>
    </source>
</evidence>
<feature type="compositionally biased region" description="Low complexity" evidence="5">
    <location>
        <begin position="182"/>
        <end position="196"/>
    </location>
</feature>
<keyword evidence="2 6" id="KW-0812">Transmembrane</keyword>
<evidence type="ECO:0000313" key="8">
    <source>
        <dbReference type="EMBL" id="PCD31380.1"/>
    </source>
</evidence>
<evidence type="ECO:0000256" key="2">
    <source>
        <dbReference type="ARBA" id="ARBA00022692"/>
    </source>
</evidence>
<name>A0A2H3GP46_FUSOX</name>
<reference evidence="8 9" key="1">
    <citation type="journal article" date="2016" name="Environ. Microbiol.">
        <title>Effector profiles distinguish formae speciales of Fusarium oxysporum.</title>
        <authorList>
            <person name="van Dam P."/>
            <person name="Fokkens L."/>
            <person name="Schmidt S.M."/>
            <person name="Linmans J.H."/>
            <person name="Kistler H.C."/>
            <person name="Ma L.J."/>
            <person name="Rep M."/>
        </authorList>
    </citation>
    <scope>NUCLEOTIDE SEQUENCE [LARGE SCALE GENOMIC DNA]</scope>
    <source>
        <strain evidence="8 9">Forc016</strain>
    </source>
</reference>
<accession>A0A2H3GP46</accession>
<keyword evidence="4 6" id="KW-0472">Membrane</keyword>
<dbReference type="GO" id="GO:0016020">
    <property type="term" value="C:membrane"/>
    <property type="evidence" value="ECO:0007669"/>
    <property type="project" value="UniProtKB-SubCell"/>
</dbReference>
<feature type="compositionally biased region" description="Polar residues" evidence="5">
    <location>
        <begin position="240"/>
        <end position="251"/>
    </location>
</feature>
<dbReference type="InterPro" id="IPR051694">
    <property type="entry name" value="Immunoregulatory_rcpt-like"/>
</dbReference>
<sequence>MALLTIISLVLTLLATLGSCYSKFARPPEWDSEQDADGDMLLNQNYNTGDKIPIIYETNLKNTELWIWQVLDHIEAGAQLKETETYWQAQYDMADALSNNEDSVYYFELYQPDDEARLAKSQYVNVSAPRRDKTETVTVSVSMSKTLEFSTQASTLQTSITSASDTDTEPTDSSSSDETDSSSETKTGPGLSSAATGGVAAGATIGGLLIFGGIGWLAWRRLARKKQDRPVSELPADLPQQYQPGTSQTKAELTGDPGTYPPGYARSPSGIHEAP</sequence>
<evidence type="ECO:0000256" key="3">
    <source>
        <dbReference type="ARBA" id="ARBA00022989"/>
    </source>
</evidence>
<feature type="signal peptide" evidence="7">
    <location>
        <begin position="1"/>
        <end position="22"/>
    </location>
</feature>
<reference evidence="8 9" key="2">
    <citation type="journal article" date="2017" name="Sci. Rep.">
        <title>A mobile pathogenicity chromosome in Fusarium oxysporum for infection of multiple cucurbit species.</title>
        <authorList>
            <person name="van Dam P."/>
            <person name="Fokkens L."/>
            <person name="Ayukawa Y."/>
            <person name="van der Gragt M."/>
            <person name="Ter Horst A."/>
            <person name="Brankovics B."/>
            <person name="Houterman P.M."/>
            <person name="Arie T."/>
            <person name="Rep M."/>
        </authorList>
    </citation>
    <scope>NUCLEOTIDE SEQUENCE [LARGE SCALE GENOMIC DNA]</scope>
    <source>
        <strain evidence="8 9">Forc016</strain>
    </source>
</reference>
<dbReference type="AlphaFoldDB" id="A0A2H3GP46"/>
<proteinExistence type="predicted"/>
<dbReference type="PANTHER" id="PTHR15549">
    <property type="entry name" value="PAIRED IMMUNOGLOBULIN-LIKE TYPE 2 RECEPTOR"/>
    <property type="match status" value="1"/>
</dbReference>
<organism evidence="8 9">
    <name type="scientific">Fusarium oxysporum f. sp. radicis-cucumerinum</name>
    <dbReference type="NCBI Taxonomy" id="327505"/>
    <lineage>
        <taxon>Eukaryota</taxon>
        <taxon>Fungi</taxon>
        <taxon>Dikarya</taxon>
        <taxon>Ascomycota</taxon>
        <taxon>Pezizomycotina</taxon>
        <taxon>Sordariomycetes</taxon>
        <taxon>Hypocreomycetidae</taxon>
        <taxon>Hypocreales</taxon>
        <taxon>Nectriaceae</taxon>
        <taxon>Fusarium</taxon>
        <taxon>Fusarium oxysporum species complex</taxon>
    </lineage>
</organism>
<protein>
    <recommendedName>
        <fullName evidence="10">Mid2 domain-containing protein</fullName>
    </recommendedName>
</protein>
<feature type="transmembrane region" description="Helical" evidence="6">
    <location>
        <begin position="199"/>
        <end position="219"/>
    </location>
</feature>